<dbReference type="EMBL" id="CAJVPY010000750">
    <property type="protein sequence ID" value="CAG8490345.1"/>
    <property type="molecule type" value="Genomic_DNA"/>
</dbReference>
<feature type="compositionally biased region" description="Low complexity" evidence="1">
    <location>
        <begin position="205"/>
        <end position="218"/>
    </location>
</feature>
<reference evidence="2" key="1">
    <citation type="submission" date="2021-06" db="EMBL/GenBank/DDBJ databases">
        <authorList>
            <person name="Kallberg Y."/>
            <person name="Tangrot J."/>
            <person name="Rosling A."/>
        </authorList>
    </citation>
    <scope>NUCLEOTIDE SEQUENCE</scope>
    <source>
        <strain evidence="2">MA453B</strain>
    </source>
</reference>
<protein>
    <submittedName>
        <fullName evidence="2">27706_t:CDS:1</fullName>
    </submittedName>
</protein>
<evidence type="ECO:0000256" key="1">
    <source>
        <dbReference type="SAM" id="MobiDB-lite"/>
    </source>
</evidence>
<evidence type="ECO:0000313" key="2">
    <source>
        <dbReference type="EMBL" id="CAG8490345.1"/>
    </source>
</evidence>
<dbReference type="OrthoDB" id="2443892at2759"/>
<gene>
    <name evidence="2" type="ORF">DERYTH_LOCUS2382</name>
</gene>
<evidence type="ECO:0000313" key="3">
    <source>
        <dbReference type="Proteomes" id="UP000789405"/>
    </source>
</evidence>
<keyword evidence="3" id="KW-1185">Reference proteome</keyword>
<comment type="caution">
    <text evidence="2">The sequence shown here is derived from an EMBL/GenBank/DDBJ whole genome shotgun (WGS) entry which is preliminary data.</text>
</comment>
<dbReference type="Proteomes" id="UP000789405">
    <property type="component" value="Unassembled WGS sequence"/>
</dbReference>
<feature type="region of interest" description="Disordered" evidence="1">
    <location>
        <begin position="178"/>
        <end position="218"/>
    </location>
</feature>
<dbReference type="PANTHER" id="PTHR46579:SF1">
    <property type="entry name" value="F5_8 TYPE C DOMAIN-CONTAINING PROTEIN"/>
    <property type="match status" value="1"/>
</dbReference>
<dbReference type="PANTHER" id="PTHR46579">
    <property type="entry name" value="F5/8 TYPE C DOMAIN-CONTAINING PROTEIN-RELATED"/>
    <property type="match status" value="1"/>
</dbReference>
<organism evidence="2 3">
    <name type="scientific">Dentiscutata erythropus</name>
    <dbReference type="NCBI Taxonomy" id="1348616"/>
    <lineage>
        <taxon>Eukaryota</taxon>
        <taxon>Fungi</taxon>
        <taxon>Fungi incertae sedis</taxon>
        <taxon>Mucoromycota</taxon>
        <taxon>Glomeromycotina</taxon>
        <taxon>Glomeromycetes</taxon>
        <taxon>Diversisporales</taxon>
        <taxon>Gigasporaceae</taxon>
        <taxon>Dentiscutata</taxon>
    </lineage>
</organism>
<name>A0A9N8WMT7_9GLOM</name>
<proteinExistence type="predicted"/>
<feature type="compositionally biased region" description="Acidic residues" evidence="1">
    <location>
        <begin position="178"/>
        <end position="203"/>
    </location>
</feature>
<accession>A0A9N8WMT7</accession>
<sequence>MPGNPVWCTCQVCSLKEGGGSLNNILSSNTNIFSPYIFDQETNELNLNWRKTYRELKNDSNNLEISLESNNNFESCFVNDNEFADRLENTTEFTYRLESNNEIVNRIESDNEFADILEKSIARLDDELENDYNIFKNGIESSIELENELESSIELENELESSIELENELESSSELENELESSSELENELESSSELEIELESDDNSSFSTSTTSTSSISTTSLDNEEVAIIIRLLKVKIQSNLTDEAFCEIINATVIKPMSLYLKGVKCSSINCKDKFILRGCVLSWSGDMPALTKLIGLTGHNSYSGCCYCNIIGIYSSHVYYPIKPPKDKKGWGLFVKAVRLCQKQIITNNDLNKIKSCLLAFYTHYEKEYYRGISERLSAMKMCIHAILHVSESIIQTGPCCMTWQYPIERVGGMLLPLTKSKLHPYKNLINNIHLLEIFNCLKFNQMIYNQIFPKIPPKVHEEHLAYTGEYGQDFYFPSAQYKLTQSELIKIKHHFSTIYDVSGLQLMSFSQTGTKYGRLRTKDEVDIYANYPKRPSVFKLQNFYALVEYYLTYEFEGSKVMLAYIQWTSSVEEDSIGIKKFSRMGSYAFINASAIDNCVGFIEIDKLFYIVDKEVDSDE</sequence>
<dbReference type="AlphaFoldDB" id="A0A9N8WMT7"/>